<accession>A0A8H4IJ99</accession>
<dbReference type="OrthoDB" id="1932312at2759"/>
<sequence length="494" mass="53691">MTIPQPALLVARFLRANNYSNVTLAAFLHEANLPSDAGIISKGDLSIEQVLREKETFDLTANFEKLGVDEADRRWRLPAPSVPSELTTLPAASNILNTSVELIKLSDDRIEPFILSTTADRRLHIASACDNAFRLERSLPHAQDSPILSYSVLDNRYIFMSSMSGKVVIYDCLSDAVLSERRDHSKYTVKVISREQSDGFWVVTAGWDAKVFVYFLRNIAGHQLQLQAPLAVLALATNPEAIMFLDHPETAKPLLLLTRRDCTFLHYYALPGHRRGATNAPVPLQMLGKQNLAPASNAWVAFTPSSISLCPVDPSLLAVATSAVPHMKLIIVRLLVPPDGEAEGGSEDPTDALASQDIPEDRAAPANDSEFIALNQATQPRAALATQERELAAILVQCSTLASQTAYSTPALAWRPDGSGLWVNSDDGIVRGIEASTGKIIASLKGHEAASKVRCVWAGRVGRLGGNDEEWMLSGGFDQRLIIWRAPSAEAGPS</sequence>
<evidence type="ECO:0000313" key="4">
    <source>
        <dbReference type="Proteomes" id="UP000572817"/>
    </source>
</evidence>
<dbReference type="InterPro" id="IPR024977">
    <property type="entry name" value="Apc4-like_WD40_dom"/>
</dbReference>
<keyword evidence="4" id="KW-1185">Reference proteome</keyword>
<comment type="caution">
    <text evidence="2">The sequence shown here is derived from an EMBL/GenBank/DDBJ whole genome shotgun (WGS) entry which is preliminary data.</text>
</comment>
<dbReference type="Proteomes" id="UP000572817">
    <property type="component" value="Unassembled WGS sequence"/>
</dbReference>
<reference evidence="2 4" key="1">
    <citation type="submission" date="2020-04" db="EMBL/GenBank/DDBJ databases">
        <title>Genome Assembly and Annotation of Botryosphaeria dothidea sdau 11-99, a Latent Pathogen of Apple Fruit Ring Rot in China.</title>
        <authorList>
            <person name="Yu C."/>
            <person name="Diao Y."/>
            <person name="Lu Q."/>
            <person name="Zhao J."/>
            <person name="Cui S."/>
            <person name="Peng C."/>
            <person name="He B."/>
            <person name="Liu H."/>
        </authorList>
    </citation>
    <scope>NUCLEOTIDE SEQUENCE [LARGE SCALE GENOMIC DNA]</scope>
    <source>
        <strain evidence="2">Sdau11-99</strain>
        <strain evidence="4">sdau11-99</strain>
    </source>
</reference>
<proteinExistence type="predicted"/>
<dbReference type="AlphaFoldDB" id="A0A8H4IJ99"/>
<evidence type="ECO:0000259" key="1">
    <source>
        <dbReference type="Pfam" id="PF12894"/>
    </source>
</evidence>
<dbReference type="EMBL" id="WWBZ02000073">
    <property type="protein sequence ID" value="KAF4301829.1"/>
    <property type="molecule type" value="Genomic_DNA"/>
</dbReference>
<name>A0A8H4IJ99_9PEZI</name>
<dbReference type="EMBL" id="WWBZ02000040">
    <property type="protein sequence ID" value="KAF4305171.1"/>
    <property type="molecule type" value="Genomic_DNA"/>
</dbReference>
<feature type="domain" description="Anaphase-promoting complex subunit 4-like WD40" evidence="1">
    <location>
        <begin position="410"/>
        <end position="450"/>
    </location>
</feature>
<dbReference type="Pfam" id="PF12894">
    <property type="entry name" value="ANAPC4_WD40"/>
    <property type="match status" value="1"/>
</dbReference>
<gene>
    <name evidence="3" type="ORF">GTA08_BOTSDO06270</name>
    <name evidence="2" type="ORF">GTA08_BOTSDO10229</name>
</gene>
<dbReference type="Gene3D" id="2.130.10.10">
    <property type="entry name" value="YVTN repeat-like/Quinoprotein amine dehydrogenase"/>
    <property type="match status" value="2"/>
</dbReference>
<organism evidence="2 4">
    <name type="scientific">Botryosphaeria dothidea</name>
    <dbReference type="NCBI Taxonomy" id="55169"/>
    <lineage>
        <taxon>Eukaryota</taxon>
        <taxon>Fungi</taxon>
        <taxon>Dikarya</taxon>
        <taxon>Ascomycota</taxon>
        <taxon>Pezizomycotina</taxon>
        <taxon>Dothideomycetes</taxon>
        <taxon>Dothideomycetes incertae sedis</taxon>
        <taxon>Botryosphaeriales</taxon>
        <taxon>Botryosphaeriaceae</taxon>
        <taxon>Botryosphaeria</taxon>
    </lineage>
</organism>
<protein>
    <recommendedName>
        <fullName evidence="1">Anaphase-promoting complex subunit 4-like WD40 domain-containing protein</fullName>
    </recommendedName>
</protein>
<evidence type="ECO:0000313" key="2">
    <source>
        <dbReference type="EMBL" id="KAF4301829.1"/>
    </source>
</evidence>
<dbReference type="InterPro" id="IPR036322">
    <property type="entry name" value="WD40_repeat_dom_sf"/>
</dbReference>
<dbReference type="InterPro" id="IPR015943">
    <property type="entry name" value="WD40/YVTN_repeat-like_dom_sf"/>
</dbReference>
<evidence type="ECO:0000313" key="3">
    <source>
        <dbReference type="EMBL" id="KAF4305171.1"/>
    </source>
</evidence>
<dbReference type="SUPFAM" id="SSF50978">
    <property type="entry name" value="WD40 repeat-like"/>
    <property type="match status" value="1"/>
</dbReference>